<name>A0A429MIR0_ACIBA</name>
<dbReference type="InterPro" id="IPR012902">
    <property type="entry name" value="N_methyl_site"/>
</dbReference>
<evidence type="ECO:0000313" key="1">
    <source>
        <dbReference type="EMBL" id="RSR30422.1"/>
    </source>
</evidence>
<accession>A0A429MIR0</accession>
<protein>
    <submittedName>
        <fullName evidence="1">Prepilin-type N-terminal cleavage/methylation domain-containing protein</fullName>
    </submittedName>
</protein>
<reference evidence="1 2" key="1">
    <citation type="submission" date="2018-10" db="EMBL/GenBank/DDBJ databases">
        <title>GWAS and RNA-Seq identify cryptic mechanisms of antimicrobial resistance in Acinetobacter baumannii.</title>
        <authorList>
            <person name="Sahl J.W."/>
        </authorList>
    </citation>
    <scope>NUCLEOTIDE SEQUENCE [LARGE SCALE GENOMIC DNA]</scope>
    <source>
        <strain evidence="1 2">TG28175</strain>
    </source>
</reference>
<dbReference type="Pfam" id="PF07963">
    <property type="entry name" value="N_methyl"/>
    <property type="match status" value="1"/>
</dbReference>
<dbReference type="Proteomes" id="UP000280073">
    <property type="component" value="Unassembled WGS sequence"/>
</dbReference>
<dbReference type="NCBIfam" id="TIGR02532">
    <property type="entry name" value="IV_pilin_GFxxxE"/>
    <property type="match status" value="1"/>
</dbReference>
<dbReference type="AlphaFoldDB" id="A0A429MIR0"/>
<dbReference type="EMBL" id="RFDI01002043">
    <property type="protein sequence ID" value="RSR30422.1"/>
    <property type="molecule type" value="Genomic_DNA"/>
</dbReference>
<feature type="non-terminal residue" evidence="1">
    <location>
        <position position="19"/>
    </location>
</feature>
<gene>
    <name evidence="1" type="ORF">EA686_25555</name>
</gene>
<proteinExistence type="predicted"/>
<organism evidence="1 2">
    <name type="scientific">Acinetobacter baumannii</name>
    <dbReference type="NCBI Taxonomy" id="470"/>
    <lineage>
        <taxon>Bacteria</taxon>
        <taxon>Pseudomonadati</taxon>
        <taxon>Pseudomonadota</taxon>
        <taxon>Gammaproteobacteria</taxon>
        <taxon>Moraxellales</taxon>
        <taxon>Moraxellaceae</taxon>
        <taxon>Acinetobacter</taxon>
        <taxon>Acinetobacter calcoaceticus/baumannii complex</taxon>
    </lineage>
</organism>
<sequence length="19" mass="2199">MKSNLPFQSQKGFTLIEVM</sequence>
<comment type="caution">
    <text evidence="1">The sequence shown here is derived from an EMBL/GenBank/DDBJ whole genome shotgun (WGS) entry which is preliminary data.</text>
</comment>
<evidence type="ECO:0000313" key="2">
    <source>
        <dbReference type="Proteomes" id="UP000280073"/>
    </source>
</evidence>